<protein>
    <submittedName>
        <fullName evidence="2">Putative secreted protein</fullName>
    </submittedName>
</protein>
<name>A0A2M4B181_9DIPT</name>
<dbReference type="EMBL" id="GGFK01013469">
    <property type="protein sequence ID" value="MBW46790.1"/>
    <property type="molecule type" value="Transcribed_RNA"/>
</dbReference>
<feature type="chain" id="PRO_5014785665" evidence="1">
    <location>
        <begin position="36"/>
        <end position="93"/>
    </location>
</feature>
<evidence type="ECO:0000313" key="2">
    <source>
        <dbReference type="EMBL" id="MBW46790.1"/>
    </source>
</evidence>
<keyword evidence="1" id="KW-0732">Signal</keyword>
<dbReference type="AlphaFoldDB" id="A0A2M4B181"/>
<proteinExistence type="predicted"/>
<organism evidence="2">
    <name type="scientific">Anopheles triannulatus</name>
    <dbReference type="NCBI Taxonomy" id="58253"/>
    <lineage>
        <taxon>Eukaryota</taxon>
        <taxon>Metazoa</taxon>
        <taxon>Ecdysozoa</taxon>
        <taxon>Arthropoda</taxon>
        <taxon>Hexapoda</taxon>
        <taxon>Insecta</taxon>
        <taxon>Pterygota</taxon>
        <taxon>Neoptera</taxon>
        <taxon>Endopterygota</taxon>
        <taxon>Diptera</taxon>
        <taxon>Nematocera</taxon>
        <taxon>Culicoidea</taxon>
        <taxon>Culicidae</taxon>
        <taxon>Anophelinae</taxon>
        <taxon>Anopheles</taxon>
    </lineage>
</organism>
<feature type="signal peptide" evidence="1">
    <location>
        <begin position="1"/>
        <end position="35"/>
    </location>
</feature>
<evidence type="ECO:0000256" key="1">
    <source>
        <dbReference type="SAM" id="SignalP"/>
    </source>
</evidence>
<accession>A0A2M4B181</accession>
<reference evidence="2" key="1">
    <citation type="submission" date="2018-01" db="EMBL/GenBank/DDBJ databases">
        <title>An insight into the sialome of Amazonian anophelines.</title>
        <authorList>
            <person name="Ribeiro J.M."/>
            <person name="Scarpassa V."/>
            <person name="Calvo E."/>
        </authorList>
    </citation>
    <scope>NUCLEOTIDE SEQUENCE</scope>
    <source>
        <tissue evidence="2">Salivary glands</tissue>
    </source>
</reference>
<sequence length="93" mass="9836">MLLTNCCPPPTADARSTVVPSVLIALLCTFLPLSSLPPSVSVKFSVIVAKSDTTSIEVLLLICDRSGILLPRSLSDECTITDTSCLPPPLPLR</sequence>